<organism evidence="1">
    <name type="scientific">Anguilla anguilla</name>
    <name type="common">European freshwater eel</name>
    <name type="synonym">Muraena anguilla</name>
    <dbReference type="NCBI Taxonomy" id="7936"/>
    <lineage>
        <taxon>Eukaryota</taxon>
        <taxon>Metazoa</taxon>
        <taxon>Chordata</taxon>
        <taxon>Craniata</taxon>
        <taxon>Vertebrata</taxon>
        <taxon>Euteleostomi</taxon>
        <taxon>Actinopterygii</taxon>
        <taxon>Neopterygii</taxon>
        <taxon>Teleostei</taxon>
        <taxon>Anguilliformes</taxon>
        <taxon>Anguillidae</taxon>
        <taxon>Anguilla</taxon>
    </lineage>
</organism>
<reference evidence="1" key="1">
    <citation type="submission" date="2014-11" db="EMBL/GenBank/DDBJ databases">
        <authorList>
            <person name="Amaro Gonzalez C."/>
        </authorList>
    </citation>
    <scope>NUCLEOTIDE SEQUENCE</scope>
</reference>
<reference evidence="1" key="2">
    <citation type="journal article" date="2015" name="Fish Shellfish Immunol.">
        <title>Early steps in the European eel (Anguilla anguilla)-Vibrio vulnificus interaction in the gills: Role of the RtxA13 toxin.</title>
        <authorList>
            <person name="Callol A."/>
            <person name="Pajuelo D."/>
            <person name="Ebbesson L."/>
            <person name="Teles M."/>
            <person name="MacKenzie S."/>
            <person name="Amaro C."/>
        </authorList>
    </citation>
    <scope>NUCLEOTIDE SEQUENCE</scope>
</reference>
<protein>
    <submittedName>
        <fullName evidence="1">Uncharacterized protein</fullName>
    </submittedName>
</protein>
<name>A0A0E9PAR7_ANGAN</name>
<dbReference type="AlphaFoldDB" id="A0A0E9PAR7"/>
<evidence type="ECO:0000313" key="1">
    <source>
        <dbReference type="EMBL" id="JAH01609.1"/>
    </source>
</evidence>
<accession>A0A0E9PAR7</accession>
<dbReference type="EMBL" id="GBXM01106968">
    <property type="protein sequence ID" value="JAH01609.1"/>
    <property type="molecule type" value="Transcribed_RNA"/>
</dbReference>
<proteinExistence type="predicted"/>
<sequence length="51" mass="6010">MYTHIITHIYLDLFDSRMCTSLMLRPQMKVHFVAKCIFPSFLFISSANELV</sequence>